<accession>A0A4S4KY66</accession>
<feature type="compositionally biased region" description="Basic and acidic residues" evidence="1">
    <location>
        <begin position="8"/>
        <end position="27"/>
    </location>
</feature>
<evidence type="ECO:0000313" key="3">
    <source>
        <dbReference type="Proteomes" id="UP000310158"/>
    </source>
</evidence>
<comment type="caution">
    <text evidence="2">The sequence shown here is derived from an EMBL/GenBank/DDBJ whole genome shotgun (WGS) entry which is preliminary data.</text>
</comment>
<dbReference type="AlphaFoldDB" id="A0A4S4KY66"/>
<feature type="region of interest" description="Disordered" evidence="1">
    <location>
        <begin position="1"/>
        <end position="33"/>
    </location>
</feature>
<name>A0A4S4KY66_9AGAM</name>
<reference evidence="2 3" key="1">
    <citation type="submission" date="2019-02" db="EMBL/GenBank/DDBJ databases">
        <title>Genome sequencing of the rare red list fungi Bondarzewia mesenterica.</title>
        <authorList>
            <person name="Buettner E."/>
            <person name="Kellner H."/>
        </authorList>
    </citation>
    <scope>NUCLEOTIDE SEQUENCE [LARGE SCALE GENOMIC DNA]</scope>
    <source>
        <strain evidence="2 3">DSM 108281</strain>
    </source>
</reference>
<dbReference type="EMBL" id="SGPL01001262">
    <property type="protein sequence ID" value="THH03839.1"/>
    <property type="molecule type" value="Genomic_DNA"/>
</dbReference>
<dbReference type="Proteomes" id="UP000310158">
    <property type="component" value="Unassembled WGS sequence"/>
</dbReference>
<evidence type="ECO:0000313" key="2">
    <source>
        <dbReference type="EMBL" id="THH03839.1"/>
    </source>
</evidence>
<evidence type="ECO:0000256" key="1">
    <source>
        <dbReference type="SAM" id="MobiDB-lite"/>
    </source>
</evidence>
<keyword evidence="3" id="KW-1185">Reference proteome</keyword>
<feature type="region of interest" description="Disordered" evidence="1">
    <location>
        <begin position="68"/>
        <end position="110"/>
    </location>
</feature>
<protein>
    <submittedName>
        <fullName evidence="2">Uncharacterized protein</fullName>
    </submittedName>
</protein>
<gene>
    <name evidence="2" type="ORF">EW146_g10331</name>
</gene>
<sequence>MGPPAKVHQADRVDVRPSASREKKSPEDGWPSYTYTRACIRNAPPPPFPGPKLEGVSTVYMTEAQNDVDSGGKCAIVQGSSTSPSDRSERPSSGDAVAPVGPARREEKKKVEVEGVWISPKSNRVESVAIEWGASRARRSDLRGVCVRACVQAAFEWGRSRGQSCTWQVAA</sequence>
<proteinExistence type="predicted"/>
<organism evidence="2 3">
    <name type="scientific">Bondarzewia mesenterica</name>
    <dbReference type="NCBI Taxonomy" id="1095465"/>
    <lineage>
        <taxon>Eukaryota</taxon>
        <taxon>Fungi</taxon>
        <taxon>Dikarya</taxon>
        <taxon>Basidiomycota</taxon>
        <taxon>Agaricomycotina</taxon>
        <taxon>Agaricomycetes</taxon>
        <taxon>Russulales</taxon>
        <taxon>Bondarzewiaceae</taxon>
        <taxon>Bondarzewia</taxon>
    </lineage>
</organism>